<keyword evidence="3" id="KW-1185">Reference proteome</keyword>
<evidence type="ECO:0000256" key="1">
    <source>
        <dbReference type="SAM" id="MobiDB-lite"/>
    </source>
</evidence>
<name>A0A0J7KGS2_LASNI</name>
<reference evidence="2 3" key="1">
    <citation type="submission" date="2015-04" db="EMBL/GenBank/DDBJ databases">
        <title>Lasius niger genome sequencing.</title>
        <authorList>
            <person name="Konorov E.A."/>
            <person name="Nikitin M.A."/>
            <person name="Kirill M.V."/>
            <person name="Chang P."/>
        </authorList>
    </citation>
    <scope>NUCLEOTIDE SEQUENCE [LARGE SCALE GENOMIC DNA]</scope>
    <source>
        <tissue evidence="2">Whole</tissue>
    </source>
</reference>
<comment type="caution">
    <text evidence="2">The sequence shown here is derived from an EMBL/GenBank/DDBJ whole genome shotgun (WGS) entry which is preliminary data.</text>
</comment>
<proteinExistence type="predicted"/>
<sequence length="154" mass="18638">MEADRMLKEILTRMEEQERERKKNKEEIMKEMQELREEYRKKEMLWDQQKAKMENRIKRLEEKDEESKVNGREKQESGALQEKMKEVERSLELAERRRRKNNIILKGASLVNKGKRKNEIEKLLGEIAKRKVEVEEIKEIGHGEYQKILVKINS</sequence>
<organism evidence="2 3">
    <name type="scientific">Lasius niger</name>
    <name type="common">Black garden ant</name>
    <dbReference type="NCBI Taxonomy" id="67767"/>
    <lineage>
        <taxon>Eukaryota</taxon>
        <taxon>Metazoa</taxon>
        <taxon>Ecdysozoa</taxon>
        <taxon>Arthropoda</taxon>
        <taxon>Hexapoda</taxon>
        <taxon>Insecta</taxon>
        <taxon>Pterygota</taxon>
        <taxon>Neoptera</taxon>
        <taxon>Endopterygota</taxon>
        <taxon>Hymenoptera</taxon>
        <taxon>Apocrita</taxon>
        <taxon>Aculeata</taxon>
        <taxon>Formicoidea</taxon>
        <taxon>Formicidae</taxon>
        <taxon>Formicinae</taxon>
        <taxon>Lasius</taxon>
        <taxon>Lasius</taxon>
    </lineage>
</organism>
<dbReference type="Proteomes" id="UP000036403">
    <property type="component" value="Unassembled WGS sequence"/>
</dbReference>
<dbReference type="EMBL" id="LBMM01007580">
    <property type="protein sequence ID" value="KMQ89608.1"/>
    <property type="molecule type" value="Genomic_DNA"/>
</dbReference>
<dbReference type="AlphaFoldDB" id="A0A0J7KGS2"/>
<accession>A0A0J7KGS2</accession>
<evidence type="ECO:0000313" key="3">
    <source>
        <dbReference type="Proteomes" id="UP000036403"/>
    </source>
</evidence>
<evidence type="ECO:0000313" key="2">
    <source>
        <dbReference type="EMBL" id="KMQ89608.1"/>
    </source>
</evidence>
<gene>
    <name evidence="2" type="ORF">RF55_10745</name>
</gene>
<dbReference type="PaxDb" id="67767-A0A0J7KGS2"/>
<dbReference type="OrthoDB" id="7558766at2759"/>
<protein>
    <submittedName>
        <fullName evidence="2">Uncharacterized protein</fullName>
    </submittedName>
</protein>
<feature type="region of interest" description="Disordered" evidence="1">
    <location>
        <begin position="57"/>
        <end position="86"/>
    </location>
</feature>